<dbReference type="Pfam" id="PF01749">
    <property type="entry name" value="IBB"/>
    <property type="match status" value="1"/>
</dbReference>
<evidence type="ECO:0000256" key="4">
    <source>
        <dbReference type="PROSITE-ProRule" id="PRU00561"/>
    </source>
</evidence>
<evidence type="ECO:0000313" key="8">
    <source>
        <dbReference type="RefSeq" id="XP_013392287.1"/>
    </source>
</evidence>
<dbReference type="PANTHER" id="PTHR23316">
    <property type="entry name" value="IMPORTIN ALPHA"/>
    <property type="match status" value="1"/>
</dbReference>
<evidence type="ECO:0000313" key="7">
    <source>
        <dbReference type="Proteomes" id="UP000085678"/>
    </source>
</evidence>
<evidence type="ECO:0000256" key="3">
    <source>
        <dbReference type="ARBA" id="ARBA00022927"/>
    </source>
</evidence>
<protein>
    <submittedName>
        <fullName evidence="8">Importin subunit alpha-3-like</fullName>
    </submittedName>
</protein>
<accession>A0A1S3I1Z3</accession>
<dbReference type="InParanoid" id="A0A1S3I1Z3"/>
<keyword evidence="7" id="KW-1185">Reference proteome</keyword>
<dbReference type="GeneID" id="106160283"/>
<keyword evidence="2 4" id="KW-0813">Transport</keyword>
<dbReference type="GO" id="GO:0061608">
    <property type="term" value="F:nuclear import signal receptor activity"/>
    <property type="evidence" value="ECO:0007669"/>
    <property type="project" value="InterPro"/>
</dbReference>
<feature type="compositionally biased region" description="Basic and acidic residues" evidence="5">
    <location>
        <begin position="17"/>
        <end position="44"/>
    </location>
</feature>
<dbReference type="RefSeq" id="XP_013392287.1">
    <property type="nucleotide sequence ID" value="XM_013536833.1"/>
</dbReference>
<dbReference type="InterPro" id="IPR011989">
    <property type="entry name" value="ARM-like"/>
</dbReference>
<dbReference type="Proteomes" id="UP000085678">
    <property type="component" value="Unplaced"/>
</dbReference>
<dbReference type="InterPro" id="IPR002652">
    <property type="entry name" value="Importin-a_IBB"/>
</dbReference>
<dbReference type="OrthoDB" id="29145at2759"/>
<dbReference type="PROSITE" id="PS51214">
    <property type="entry name" value="IBB"/>
    <property type="match status" value="1"/>
</dbReference>
<evidence type="ECO:0000256" key="2">
    <source>
        <dbReference type="ARBA" id="ARBA00022448"/>
    </source>
</evidence>
<dbReference type="InterPro" id="IPR036975">
    <property type="entry name" value="Importin-a_IBB_sf"/>
</dbReference>
<organism evidence="7 8">
    <name type="scientific">Lingula anatina</name>
    <name type="common">Brachiopod</name>
    <name type="synonym">Lingula unguis</name>
    <dbReference type="NCBI Taxonomy" id="7574"/>
    <lineage>
        <taxon>Eukaryota</taxon>
        <taxon>Metazoa</taxon>
        <taxon>Spiralia</taxon>
        <taxon>Lophotrochozoa</taxon>
        <taxon>Brachiopoda</taxon>
        <taxon>Linguliformea</taxon>
        <taxon>Lingulata</taxon>
        <taxon>Lingulida</taxon>
        <taxon>Linguloidea</taxon>
        <taxon>Lingulidae</taxon>
        <taxon>Lingula</taxon>
    </lineage>
</organism>
<reference evidence="8" key="1">
    <citation type="submission" date="2025-08" db="UniProtKB">
        <authorList>
            <consortium name="RefSeq"/>
        </authorList>
    </citation>
    <scope>IDENTIFICATION</scope>
    <source>
        <tissue evidence="8">Gonads</tissue>
    </source>
</reference>
<dbReference type="SUPFAM" id="SSF48371">
    <property type="entry name" value="ARM repeat"/>
    <property type="match status" value="1"/>
</dbReference>
<dbReference type="Gene3D" id="1.25.10.10">
    <property type="entry name" value="Leucine-rich Repeat Variant"/>
    <property type="match status" value="1"/>
</dbReference>
<keyword evidence="3" id="KW-0653">Protein transport</keyword>
<name>A0A1S3I1Z3_LINAN</name>
<dbReference type="KEGG" id="lak:106160283"/>
<dbReference type="STRING" id="7574.A0A1S3I1Z3"/>
<feature type="domain" description="IBB" evidence="6">
    <location>
        <begin position="1"/>
        <end position="57"/>
    </location>
</feature>
<comment type="similarity">
    <text evidence="1">Belongs to the importin alpha family.</text>
</comment>
<evidence type="ECO:0000256" key="5">
    <source>
        <dbReference type="SAM" id="MobiDB-lite"/>
    </source>
</evidence>
<sequence length="126" mass="14176">MASEDPKATRQQLFKNKGKDLEQQRLRRAEVTVELRKNKREEHLRKKRNVPQHENSTDSDDNDKPLMNQSLETIVQNAASPEPGVQLSAVQAARKLLSSDRNPPIDDLISSGILPILVHCLSCATK</sequence>
<dbReference type="GO" id="GO:0006606">
    <property type="term" value="P:protein import into nucleus"/>
    <property type="evidence" value="ECO:0007669"/>
    <property type="project" value="InterPro"/>
</dbReference>
<dbReference type="Gene3D" id="1.20.5.690">
    <property type="entry name" value="Importin-alpha, importin-beta-binding domain"/>
    <property type="match status" value="1"/>
</dbReference>
<evidence type="ECO:0000256" key="1">
    <source>
        <dbReference type="ARBA" id="ARBA00010394"/>
    </source>
</evidence>
<gene>
    <name evidence="8" type="primary">LOC106160283</name>
</gene>
<evidence type="ECO:0000259" key="6">
    <source>
        <dbReference type="PROSITE" id="PS51214"/>
    </source>
</evidence>
<dbReference type="InterPro" id="IPR016024">
    <property type="entry name" value="ARM-type_fold"/>
</dbReference>
<feature type="region of interest" description="Disordered" evidence="5">
    <location>
        <begin position="1"/>
        <end position="70"/>
    </location>
</feature>
<dbReference type="AlphaFoldDB" id="A0A1S3I1Z3"/>
<proteinExistence type="inferred from homology"/>